<dbReference type="GO" id="GO:0008320">
    <property type="term" value="F:protein transmembrane transporter activity"/>
    <property type="evidence" value="ECO:0007669"/>
    <property type="project" value="TreeGrafter"/>
</dbReference>
<dbReference type="PANTHER" id="PTHR34597">
    <property type="entry name" value="SLR1661 PROTEIN"/>
    <property type="match status" value="1"/>
</dbReference>
<dbReference type="GO" id="GO:0046819">
    <property type="term" value="P:protein secretion by the type V secretion system"/>
    <property type="evidence" value="ECO:0007669"/>
    <property type="project" value="TreeGrafter"/>
</dbReference>
<evidence type="ECO:0000256" key="2">
    <source>
        <dbReference type="ARBA" id="ARBA00022692"/>
    </source>
</evidence>
<dbReference type="Pfam" id="PF08479">
    <property type="entry name" value="POTRA_2"/>
    <property type="match status" value="1"/>
</dbReference>
<evidence type="ECO:0000256" key="3">
    <source>
        <dbReference type="ARBA" id="ARBA00023237"/>
    </source>
</evidence>
<dbReference type="GO" id="GO:0098046">
    <property type="term" value="C:type V protein secretion system complex"/>
    <property type="evidence" value="ECO:0007669"/>
    <property type="project" value="TreeGrafter"/>
</dbReference>
<keyword evidence="1" id="KW-1134">Transmembrane beta strand</keyword>
<name>A0A9X9G1X5_9GAMM</name>
<dbReference type="Proteomes" id="UP000321307">
    <property type="component" value="Unassembled WGS sequence"/>
</dbReference>
<dbReference type="Gene3D" id="2.40.160.50">
    <property type="entry name" value="membrane protein fhac: a member of the omp85/tpsb transporter family"/>
    <property type="match status" value="1"/>
</dbReference>
<dbReference type="PANTHER" id="PTHR34597:SF1">
    <property type="entry name" value="HEME_HEMOPEXIN TRANSPORTER PROTEIN HUXB"/>
    <property type="match status" value="1"/>
</dbReference>
<dbReference type="EMBL" id="VOUP01000010">
    <property type="protein sequence ID" value="TXE27878.1"/>
    <property type="molecule type" value="Genomic_DNA"/>
</dbReference>
<evidence type="ECO:0000313" key="7">
    <source>
        <dbReference type="Proteomes" id="UP000321307"/>
    </source>
</evidence>
<accession>A0A9X9G1X5</accession>
<feature type="domain" description="Polypeptide-transport-associated ShlB-type" evidence="5">
    <location>
        <begin position="72"/>
        <end position="145"/>
    </location>
</feature>
<evidence type="ECO:0000313" key="6">
    <source>
        <dbReference type="EMBL" id="TXE27878.1"/>
    </source>
</evidence>
<dbReference type="Gene3D" id="3.10.20.310">
    <property type="entry name" value="membrane protein fhac"/>
    <property type="match status" value="1"/>
</dbReference>
<dbReference type="InterPro" id="IPR051544">
    <property type="entry name" value="TPS_OM_transporter"/>
</dbReference>
<dbReference type="PROSITE" id="PS51257">
    <property type="entry name" value="PROKAR_LIPOPROTEIN"/>
    <property type="match status" value="1"/>
</dbReference>
<feature type="domain" description="Haemolysin activator HlyB C-terminal" evidence="4">
    <location>
        <begin position="207"/>
        <end position="512"/>
    </location>
</feature>
<proteinExistence type="predicted"/>
<dbReference type="AlphaFoldDB" id="A0A9X9G1X5"/>
<dbReference type="InterPro" id="IPR005565">
    <property type="entry name" value="Hemolysn_activator_HlyB_C"/>
</dbReference>
<gene>
    <name evidence="6" type="ORF">FOT63_16815</name>
</gene>
<keyword evidence="2" id="KW-0812">Transmembrane</keyword>
<comment type="caution">
    <text evidence="6">The sequence shown here is derived from an EMBL/GenBank/DDBJ whole genome shotgun (WGS) entry which is preliminary data.</text>
</comment>
<dbReference type="InterPro" id="IPR013686">
    <property type="entry name" value="Polypept-transport_assoc_ShlB"/>
</dbReference>
<sequence length="555" mass="60842">MHRQLHVQISASILLLTACPIATAAVLPNAGQAMRDLEEVRLSVPPPVEMKPPSPQIRAISPVKDNSPSLLVSGFTLTGNKSIPSVQILPLLADFKGKKLTVAQLKAAVQQVTLYYREQGYVLANAYLPKQEIVNGQVRIDIVEGYYGNITVDNDSQIRDGVLRWQLSNVRSGMPITDAQLERNLLLLNDIPGVLINSTLSAGSRPGTTDWRIKATPGARVDGVLQADNFGDAYTGEYRGGATLGINNPLWLGDRLDLRLLSSDKHQRYYRMAYQLPVSPWATRAGVAHSYMNYRLGKDFSELKAHGDATLTSAFLIQPLLRSRTLNVNAQLQFDDKKLHDDIDLFDSRSRKHISLWTAAVDVNAQDRLLGGGQSVASLSYGIGNLHIEDPSARRWDGRTAKTEGQFSKLSLSALRLQNLGGAFQLYTQLNAQWAPGNLDSSEKFSVGGPYGVRAYAPGSGNGDLGWQASMELRYALRPGWQLSTFVDQGQARLNRQPWTTEKNRVHMSAAGSSLTWGGTNHQIGLTAAWPLAGSGLGSDTDKSPRIWLQAARYF</sequence>
<keyword evidence="3" id="KW-0998">Cell outer membrane</keyword>
<evidence type="ECO:0000256" key="1">
    <source>
        <dbReference type="ARBA" id="ARBA00022452"/>
    </source>
</evidence>
<evidence type="ECO:0000259" key="5">
    <source>
        <dbReference type="Pfam" id="PF08479"/>
    </source>
</evidence>
<reference evidence="6 7" key="1">
    <citation type="submission" date="2019-07" db="EMBL/GenBank/DDBJ databases">
        <title>Serratia strains were isolated from fresh produce.</title>
        <authorList>
            <person name="Cho G.-S."/>
            <person name="Stein M."/>
            <person name="Lee W."/>
            <person name="Suh S.H."/>
            <person name="Franz C.M.A.P."/>
        </authorList>
    </citation>
    <scope>NUCLEOTIDE SEQUENCE [LARGE SCALE GENOMIC DNA]</scope>
    <source>
        <strain evidence="6 7">S17</strain>
    </source>
</reference>
<organism evidence="6 7">
    <name type="scientific">Serratia ureilytica</name>
    <dbReference type="NCBI Taxonomy" id="300181"/>
    <lineage>
        <taxon>Bacteria</taxon>
        <taxon>Pseudomonadati</taxon>
        <taxon>Pseudomonadota</taxon>
        <taxon>Gammaproteobacteria</taxon>
        <taxon>Enterobacterales</taxon>
        <taxon>Yersiniaceae</taxon>
        <taxon>Serratia</taxon>
    </lineage>
</organism>
<evidence type="ECO:0000259" key="4">
    <source>
        <dbReference type="Pfam" id="PF03865"/>
    </source>
</evidence>
<dbReference type="Pfam" id="PF03865">
    <property type="entry name" value="ShlB"/>
    <property type="match status" value="1"/>
</dbReference>
<keyword evidence="1" id="KW-0472">Membrane</keyword>
<protein>
    <submittedName>
        <fullName evidence="6">ShlB/FhaC/HecB family hemolysin secretion/activation protein</fullName>
    </submittedName>
</protein>